<evidence type="ECO:0000313" key="2">
    <source>
        <dbReference type="Proteomes" id="UP000290287"/>
    </source>
</evidence>
<dbReference type="PANTHER" id="PTHR37519">
    <property type="match status" value="1"/>
</dbReference>
<gene>
    <name evidence="1" type="ORF">CS022_00550</name>
</gene>
<keyword evidence="2" id="KW-1185">Reference proteome</keyword>
<dbReference type="SUPFAM" id="SSF54593">
    <property type="entry name" value="Glyoxalase/Bleomycin resistance protein/Dihydroxybiphenyl dioxygenase"/>
    <property type="match status" value="1"/>
</dbReference>
<dbReference type="GO" id="GO:0005829">
    <property type="term" value="C:cytosol"/>
    <property type="evidence" value="ECO:0007669"/>
    <property type="project" value="TreeGrafter"/>
</dbReference>
<evidence type="ECO:0008006" key="3">
    <source>
        <dbReference type="Google" id="ProtNLM"/>
    </source>
</evidence>
<dbReference type="InterPro" id="IPR010393">
    <property type="entry name" value="DUF991_YecM-like"/>
</dbReference>
<sequence length="191" mass="21311">MNQPLSVLSLKASIPAFHDQIQSLTEFLGIDLSAYRADHLALRVNDEALAKRLHEEWATIGDVISENQINGRPIVVIKEPEMFYFGNWLVDCVELPYPGDKSYPVEGWEHVEFVIPSDAMTAEAFCDELLERFPVLAKKWDQLEALGIKVKLSSPAGEGERIPNPTVAFKGLGVCIKLHPVSLEDVIASER</sequence>
<dbReference type="OrthoDB" id="5689462at2"/>
<dbReference type="EMBL" id="PEIB01000001">
    <property type="protein sequence ID" value="RXJ74968.1"/>
    <property type="molecule type" value="Genomic_DNA"/>
</dbReference>
<reference evidence="1 2" key="1">
    <citation type="submission" date="2017-10" db="EMBL/GenBank/DDBJ databases">
        <title>Nyctiphanis sp. nov., isolated from the stomach of the euphausiid Nyctiphanes simplex (Hansen, 1911) in the Gulf of California.</title>
        <authorList>
            <person name="Gomez-Gil B."/>
            <person name="Aguilar-Mendez M."/>
            <person name="Lopez-Cortes A."/>
            <person name="Gomez-Gutierrez J."/>
            <person name="Roque A."/>
            <person name="Lang E."/>
            <person name="Gonzalez-Castillo A."/>
        </authorList>
    </citation>
    <scope>NUCLEOTIDE SEQUENCE [LARGE SCALE GENOMIC DNA]</scope>
    <source>
        <strain evidence="1 2">CAIM 600</strain>
    </source>
</reference>
<protein>
    <recommendedName>
        <fullName evidence="3">VOC family protein</fullName>
    </recommendedName>
</protein>
<organism evidence="1 2">
    <name type="scientific">Veronia nyctiphanis</name>
    <dbReference type="NCBI Taxonomy" id="1278244"/>
    <lineage>
        <taxon>Bacteria</taxon>
        <taxon>Pseudomonadati</taxon>
        <taxon>Pseudomonadota</taxon>
        <taxon>Gammaproteobacteria</taxon>
        <taxon>Vibrionales</taxon>
        <taxon>Vibrionaceae</taxon>
        <taxon>Veronia</taxon>
    </lineage>
</organism>
<dbReference type="NCBIfam" id="NF008683">
    <property type="entry name" value="PRK11700.1-6"/>
    <property type="match status" value="1"/>
</dbReference>
<dbReference type="Pfam" id="PF06185">
    <property type="entry name" value="YecM"/>
    <property type="match status" value="1"/>
</dbReference>
<dbReference type="PANTHER" id="PTHR37519:SF1">
    <property type="entry name" value="DIHYDROXYBIPHENYL DIOXYGENASE DOMAIN-CONTAINING PROTEIN"/>
    <property type="match status" value="1"/>
</dbReference>
<name>A0A4V1LTF0_9GAMM</name>
<accession>A0A4V1LTF0</accession>
<evidence type="ECO:0000313" key="1">
    <source>
        <dbReference type="EMBL" id="RXJ74968.1"/>
    </source>
</evidence>
<dbReference type="InterPro" id="IPR029068">
    <property type="entry name" value="Glyas_Bleomycin-R_OHBP_Dase"/>
</dbReference>
<comment type="caution">
    <text evidence="1">The sequence shown here is derived from an EMBL/GenBank/DDBJ whole genome shotgun (WGS) entry which is preliminary data.</text>
</comment>
<dbReference type="AlphaFoldDB" id="A0A4V1LTF0"/>
<dbReference type="Gene3D" id="3.10.180.10">
    <property type="entry name" value="2,3-Dihydroxybiphenyl 1,2-Dioxygenase, domain 1"/>
    <property type="match status" value="1"/>
</dbReference>
<dbReference type="RefSeq" id="WP_129120650.1">
    <property type="nucleotide sequence ID" value="NZ_PEIB01000001.1"/>
</dbReference>
<dbReference type="Proteomes" id="UP000290287">
    <property type="component" value="Unassembled WGS sequence"/>
</dbReference>
<proteinExistence type="predicted"/>